<sequence length="479" mass="55722">MVSIGFFSRFGKFLGMVSRLQRRKLRSTRKRKQTRKRRCRIANLPDCILEYILSLIPLKDALETSLVCRDWRPFLLKRRNLVFDFEGYVRRPPQFEKRVDTYLQLYKGDKVDSFTVEFTDPEVGDVLDRWIRFAITKGVEELHLRHHVFDYVFPHWLLSEQVNAGSRVNLKVLSICSIDGILRPPPDFNGFNQLKTLHLIHAIIDPSFTSNLFSVFASLESLTLYRCSLGRYLANTRTDLNIVAGDRLTELRVMDCGPAKIKISAQNLASLEYINNHWTSLSIKTPRLARIYLLDTVHDPLLPHVLTQFVTCSELESLCLRMYPETLINFSMPAFGNLRKLKVDICIQYGRPYNDDNLLRFLDFLKAAPVLEELVTALIDLKFTDTTDEREIRNVSGFTHDNLKLVKMKSFHGHWSEIEFAICILKYTTNLKIMEIGPFARSVSGDYFREKVNYPERPRAIMKEKIKEVKTDAEIIFLP</sequence>
<dbReference type="InterPro" id="IPR001810">
    <property type="entry name" value="F-box_dom"/>
</dbReference>
<dbReference type="PANTHER" id="PTHR34145">
    <property type="entry name" value="OS02G0105600 PROTEIN"/>
    <property type="match status" value="1"/>
</dbReference>
<dbReference type="AlphaFoldDB" id="A0A2P6Q493"/>
<dbReference type="Pfam" id="PF00646">
    <property type="entry name" value="F-box"/>
    <property type="match status" value="1"/>
</dbReference>
<evidence type="ECO:0000259" key="1">
    <source>
        <dbReference type="PROSITE" id="PS50181"/>
    </source>
</evidence>
<reference evidence="2 3" key="1">
    <citation type="journal article" date="2018" name="Nat. Genet.">
        <title>The Rosa genome provides new insights in the design of modern roses.</title>
        <authorList>
            <person name="Bendahmane M."/>
        </authorList>
    </citation>
    <scope>NUCLEOTIDE SEQUENCE [LARGE SCALE GENOMIC DNA]</scope>
    <source>
        <strain evidence="3">cv. Old Blush</strain>
    </source>
</reference>
<dbReference type="Gene3D" id="1.20.1280.50">
    <property type="match status" value="1"/>
</dbReference>
<feature type="domain" description="F-box" evidence="1">
    <location>
        <begin position="38"/>
        <end position="86"/>
    </location>
</feature>
<keyword evidence="3" id="KW-1185">Reference proteome</keyword>
<dbReference type="STRING" id="74649.A0A2P6Q493"/>
<dbReference type="Gene3D" id="3.80.10.10">
    <property type="entry name" value="Ribonuclease Inhibitor"/>
    <property type="match status" value="1"/>
</dbReference>
<dbReference type="SUPFAM" id="SSF52047">
    <property type="entry name" value="RNI-like"/>
    <property type="match status" value="1"/>
</dbReference>
<dbReference type="InterPro" id="IPR055357">
    <property type="entry name" value="LRR_At1g61320_AtMIF1"/>
</dbReference>
<evidence type="ECO:0000313" key="2">
    <source>
        <dbReference type="EMBL" id="PRQ28969.1"/>
    </source>
</evidence>
<dbReference type="PROSITE" id="PS50181">
    <property type="entry name" value="FBOX"/>
    <property type="match status" value="1"/>
</dbReference>
<name>A0A2P6Q493_ROSCH</name>
<gene>
    <name evidence="2" type="ORF">RchiOBHm_Chr5g0008761</name>
</gene>
<dbReference type="PANTHER" id="PTHR34145:SF28">
    <property type="entry name" value="F-BOX DOMAIN-CONTAINING PROTEIN"/>
    <property type="match status" value="1"/>
</dbReference>
<dbReference type="Proteomes" id="UP000238479">
    <property type="component" value="Chromosome 5"/>
</dbReference>
<accession>A0A2P6Q493</accession>
<comment type="caution">
    <text evidence="2">The sequence shown here is derived from an EMBL/GenBank/DDBJ whole genome shotgun (WGS) entry which is preliminary data.</text>
</comment>
<dbReference type="EMBL" id="PDCK01000043">
    <property type="protein sequence ID" value="PRQ28969.1"/>
    <property type="molecule type" value="Genomic_DNA"/>
</dbReference>
<dbReference type="InterPro" id="IPR053772">
    <property type="entry name" value="At1g61320/At1g61330-like"/>
</dbReference>
<organism evidence="2 3">
    <name type="scientific">Rosa chinensis</name>
    <name type="common">China rose</name>
    <dbReference type="NCBI Taxonomy" id="74649"/>
    <lineage>
        <taxon>Eukaryota</taxon>
        <taxon>Viridiplantae</taxon>
        <taxon>Streptophyta</taxon>
        <taxon>Embryophyta</taxon>
        <taxon>Tracheophyta</taxon>
        <taxon>Spermatophyta</taxon>
        <taxon>Magnoliopsida</taxon>
        <taxon>eudicotyledons</taxon>
        <taxon>Gunneridae</taxon>
        <taxon>Pentapetalae</taxon>
        <taxon>rosids</taxon>
        <taxon>fabids</taxon>
        <taxon>Rosales</taxon>
        <taxon>Rosaceae</taxon>
        <taxon>Rosoideae</taxon>
        <taxon>Rosoideae incertae sedis</taxon>
        <taxon>Rosa</taxon>
    </lineage>
</organism>
<dbReference type="SUPFAM" id="SSF81383">
    <property type="entry name" value="F-box domain"/>
    <property type="match status" value="1"/>
</dbReference>
<dbReference type="InterPro" id="IPR032675">
    <property type="entry name" value="LRR_dom_sf"/>
</dbReference>
<dbReference type="InterPro" id="IPR036047">
    <property type="entry name" value="F-box-like_dom_sf"/>
</dbReference>
<dbReference type="OMA" id="NTYNICH"/>
<dbReference type="Gramene" id="PRQ28969">
    <property type="protein sequence ID" value="PRQ28969"/>
    <property type="gene ID" value="RchiOBHm_Chr5g0008761"/>
</dbReference>
<dbReference type="SMART" id="SM00256">
    <property type="entry name" value="FBOX"/>
    <property type="match status" value="1"/>
</dbReference>
<evidence type="ECO:0000313" key="3">
    <source>
        <dbReference type="Proteomes" id="UP000238479"/>
    </source>
</evidence>
<proteinExistence type="predicted"/>
<dbReference type="Pfam" id="PF23622">
    <property type="entry name" value="LRR_At1g61320_AtMIF1"/>
    <property type="match status" value="1"/>
</dbReference>
<protein>
    <submittedName>
        <fullName evidence="2">Putative F-box domain, leucine-rich repeat domain, L domain-containing protein</fullName>
    </submittedName>
</protein>